<feature type="transmembrane region" description="Helical" evidence="1">
    <location>
        <begin position="12"/>
        <end position="33"/>
    </location>
</feature>
<dbReference type="Pfam" id="PF13858">
    <property type="entry name" value="DUF4199"/>
    <property type="match status" value="1"/>
</dbReference>
<keyword evidence="1" id="KW-1133">Transmembrane helix</keyword>
<evidence type="ECO:0000313" key="2">
    <source>
        <dbReference type="EMBL" id="TMM28800.1"/>
    </source>
</evidence>
<sequence length="172" mass="19100">MENQASSKNTILNYGLYYGVVSVIFSLIMYALGKHLEQGIATSLIGFAIMITFIVLATKKFKFDNGGFMSWGQGVKIGMGVVLIGVIISAIYTYLFTSFIEPEFKNQIIEKSIVQWQDAGMSQDQIDLSKQMTEDYFYVSLFGGMVIGGLVLGFIFSAITSAIMKHSEEETY</sequence>
<reference evidence="2 3" key="1">
    <citation type="submission" date="2019-05" db="EMBL/GenBank/DDBJ databases">
        <title>Polaribacter aestuariivivens sp. nov., isolated from a tidal flat.</title>
        <authorList>
            <person name="Yoon J.-H."/>
        </authorList>
    </citation>
    <scope>NUCLEOTIDE SEQUENCE [LARGE SCALE GENOMIC DNA]</scope>
    <source>
        <strain evidence="2 3">DBTF-3</strain>
    </source>
</reference>
<dbReference type="Proteomes" id="UP000307140">
    <property type="component" value="Unassembled WGS sequence"/>
</dbReference>
<keyword evidence="1" id="KW-0812">Transmembrane</keyword>
<organism evidence="2 3">
    <name type="scientific">Polaribacter aestuariivivens</name>
    <dbReference type="NCBI Taxonomy" id="2304626"/>
    <lineage>
        <taxon>Bacteria</taxon>
        <taxon>Pseudomonadati</taxon>
        <taxon>Bacteroidota</taxon>
        <taxon>Flavobacteriia</taxon>
        <taxon>Flavobacteriales</taxon>
        <taxon>Flavobacteriaceae</taxon>
    </lineage>
</organism>
<accession>A0A5S3N0R1</accession>
<dbReference type="AlphaFoldDB" id="A0A5S3N0R1"/>
<dbReference type="RefSeq" id="WP_138537201.1">
    <property type="nucleotide sequence ID" value="NZ_VANR01000007.1"/>
</dbReference>
<dbReference type="EMBL" id="VANR01000007">
    <property type="protein sequence ID" value="TMM28800.1"/>
    <property type="molecule type" value="Genomic_DNA"/>
</dbReference>
<feature type="transmembrane region" description="Helical" evidence="1">
    <location>
        <begin position="77"/>
        <end position="96"/>
    </location>
</feature>
<feature type="transmembrane region" description="Helical" evidence="1">
    <location>
        <begin position="39"/>
        <end position="57"/>
    </location>
</feature>
<evidence type="ECO:0000313" key="3">
    <source>
        <dbReference type="Proteomes" id="UP000307140"/>
    </source>
</evidence>
<dbReference type="OrthoDB" id="1122768at2"/>
<gene>
    <name evidence="2" type="ORF">FDT66_12895</name>
</gene>
<proteinExistence type="predicted"/>
<evidence type="ECO:0000256" key="1">
    <source>
        <dbReference type="SAM" id="Phobius"/>
    </source>
</evidence>
<keyword evidence="1" id="KW-0472">Membrane</keyword>
<feature type="transmembrane region" description="Helical" evidence="1">
    <location>
        <begin position="136"/>
        <end position="159"/>
    </location>
</feature>
<protein>
    <submittedName>
        <fullName evidence="2">DUF4199 domain-containing protein</fullName>
    </submittedName>
</protein>
<keyword evidence="3" id="KW-1185">Reference proteome</keyword>
<name>A0A5S3N0R1_9FLAO</name>
<comment type="caution">
    <text evidence="2">The sequence shown here is derived from an EMBL/GenBank/DDBJ whole genome shotgun (WGS) entry which is preliminary data.</text>
</comment>
<dbReference type="InterPro" id="IPR025250">
    <property type="entry name" value="DUF4199"/>
</dbReference>